<dbReference type="EMBL" id="MU805945">
    <property type="protein sequence ID" value="KAJ3844886.1"/>
    <property type="molecule type" value="Genomic_DNA"/>
</dbReference>
<sequence length="393" mass="44133">MSTFLSLPVELRVIIYNFYLWDLQHVVGNLQPSNTHFRILHVCRQISAEASQLTNFCSYVSLIHEDQILAFNANISVGAASRILHADVANDARIVHGSGYSAPASELYNALSKLVNLRRLRVFECSRSRPITDFIPGARFTLQLERAMFPSGVSPLLSSYELYLSPFRSSMRTFEVISSDTVQNLRLSGNCGLPRGTKLPRLTTLAIGGVTGHYLDQHMQDYFDQSPLKEFRYKQGDKVGAMFQLRDHQLHPLVHGSASGLCKLVLLGCTRLSSSCLTTCLGQLQQLRYLALSFVSVHELGSNFITAFPASLTVLKIAITNARYTKPRVFEENVLCDSIERLIIMRNPPLESVHADLRKEVMESSGRTTRWTKIARGSNFTLQLGAWEKDENF</sequence>
<organism evidence="1 2">
    <name type="scientific">Lentinula raphanica</name>
    <dbReference type="NCBI Taxonomy" id="153919"/>
    <lineage>
        <taxon>Eukaryota</taxon>
        <taxon>Fungi</taxon>
        <taxon>Dikarya</taxon>
        <taxon>Basidiomycota</taxon>
        <taxon>Agaricomycotina</taxon>
        <taxon>Agaricomycetes</taxon>
        <taxon>Agaricomycetidae</taxon>
        <taxon>Agaricales</taxon>
        <taxon>Marasmiineae</taxon>
        <taxon>Omphalotaceae</taxon>
        <taxon>Lentinula</taxon>
    </lineage>
</organism>
<dbReference type="Proteomes" id="UP001163846">
    <property type="component" value="Unassembled WGS sequence"/>
</dbReference>
<accession>A0AA38PLF2</accession>
<dbReference type="Gene3D" id="3.80.10.10">
    <property type="entry name" value="Ribonuclease Inhibitor"/>
    <property type="match status" value="1"/>
</dbReference>
<name>A0AA38PLF2_9AGAR</name>
<reference evidence="1" key="1">
    <citation type="submission" date="2022-08" db="EMBL/GenBank/DDBJ databases">
        <authorList>
            <consortium name="DOE Joint Genome Institute"/>
            <person name="Min B."/>
            <person name="Riley R."/>
            <person name="Sierra-Patev S."/>
            <person name="Naranjo-Ortiz M."/>
            <person name="Looney B."/>
            <person name="Konkel Z."/>
            <person name="Slot J.C."/>
            <person name="Sakamoto Y."/>
            <person name="Steenwyk J.L."/>
            <person name="Rokas A."/>
            <person name="Carro J."/>
            <person name="Camarero S."/>
            <person name="Ferreira P."/>
            <person name="Molpeceres G."/>
            <person name="Ruiz-Duenas F.J."/>
            <person name="Serrano A."/>
            <person name="Henrissat B."/>
            <person name="Drula E."/>
            <person name="Hughes K.W."/>
            <person name="Mata J.L."/>
            <person name="Ishikawa N.K."/>
            <person name="Vargas-Isla R."/>
            <person name="Ushijima S."/>
            <person name="Smith C.A."/>
            <person name="Ahrendt S."/>
            <person name="Andreopoulos W."/>
            <person name="He G."/>
            <person name="Labutti K."/>
            <person name="Lipzen A."/>
            <person name="Ng V."/>
            <person name="Sandor L."/>
            <person name="Barry K."/>
            <person name="Martinez A.T."/>
            <person name="Xiao Y."/>
            <person name="Gibbons J.G."/>
            <person name="Terashima K."/>
            <person name="Hibbett D.S."/>
            <person name="Grigoriev I.V."/>
        </authorList>
    </citation>
    <scope>NUCLEOTIDE SEQUENCE</scope>
    <source>
        <strain evidence="1">TFB9207</strain>
    </source>
</reference>
<evidence type="ECO:0000313" key="1">
    <source>
        <dbReference type="EMBL" id="KAJ3844886.1"/>
    </source>
</evidence>
<dbReference type="AlphaFoldDB" id="A0AA38PLF2"/>
<protein>
    <submittedName>
        <fullName evidence="1">Uncharacterized protein</fullName>
    </submittedName>
</protein>
<dbReference type="SUPFAM" id="SSF52047">
    <property type="entry name" value="RNI-like"/>
    <property type="match status" value="1"/>
</dbReference>
<dbReference type="InterPro" id="IPR032675">
    <property type="entry name" value="LRR_dom_sf"/>
</dbReference>
<comment type="caution">
    <text evidence="1">The sequence shown here is derived from an EMBL/GenBank/DDBJ whole genome shotgun (WGS) entry which is preliminary data.</text>
</comment>
<evidence type="ECO:0000313" key="2">
    <source>
        <dbReference type="Proteomes" id="UP001163846"/>
    </source>
</evidence>
<gene>
    <name evidence="1" type="ORF">F5878DRAFT_524961</name>
</gene>
<proteinExistence type="predicted"/>
<keyword evidence="2" id="KW-1185">Reference proteome</keyword>